<gene>
    <name evidence="1" type="ORF">CWI37_0126p0040</name>
</gene>
<protein>
    <submittedName>
        <fullName evidence="1">Uncharacterized protein</fullName>
    </submittedName>
</protein>
<dbReference type="EMBL" id="PITJ01000126">
    <property type="protein sequence ID" value="TBU04513.1"/>
    <property type="molecule type" value="Genomic_DNA"/>
</dbReference>
<comment type="caution">
    <text evidence="1">The sequence shown here is derived from an EMBL/GenBank/DDBJ whole genome shotgun (WGS) entry which is preliminary data.</text>
</comment>
<sequence>MIQLEPKYLFKEISKITDYIMKRYKFECYQKQIVYVSNDIKYILDQSDLTMYNDIIFKICFYSTRNVILTLLGFKAYRKIDDFSLSSILRYKSLISLLSVEKLTHILKKLYLLQNKEVMMDYLLEINPLKLRRILVLASLQEKGFFDELSQIYKKKEFLESYFVDTLRKIALK</sequence>
<evidence type="ECO:0000313" key="1">
    <source>
        <dbReference type="EMBL" id="TBU04513.1"/>
    </source>
</evidence>
<organism evidence="1 2">
    <name type="scientific">Hamiltosporidium tvaerminnensis</name>
    <dbReference type="NCBI Taxonomy" id="1176355"/>
    <lineage>
        <taxon>Eukaryota</taxon>
        <taxon>Fungi</taxon>
        <taxon>Fungi incertae sedis</taxon>
        <taxon>Microsporidia</taxon>
        <taxon>Dubosqiidae</taxon>
        <taxon>Hamiltosporidium</taxon>
    </lineage>
</organism>
<accession>A0A4Q9L9V1</accession>
<reference evidence="1 2" key="1">
    <citation type="submission" date="2017-12" db="EMBL/GenBank/DDBJ databases">
        <authorList>
            <person name="Pombert J.-F."/>
            <person name="Haag K.L."/>
            <person name="Ebert D."/>
        </authorList>
    </citation>
    <scope>NUCLEOTIDE SEQUENCE [LARGE SCALE GENOMIC DNA]</scope>
    <source>
        <strain evidence="1">FI-OER-3-3</strain>
    </source>
</reference>
<dbReference type="VEuPathDB" id="MicrosporidiaDB:CWI37_0126p0040"/>
<dbReference type="AlphaFoldDB" id="A0A4Q9L9V1"/>
<name>A0A4Q9L9V1_9MICR</name>
<dbReference type="Proteomes" id="UP000292362">
    <property type="component" value="Unassembled WGS sequence"/>
</dbReference>
<evidence type="ECO:0000313" key="2">
    <source>
        <dbReference type="Proteomes" id="UP000292362"/>
    </source>
</evidence>
<proteinExistence type="predicted"/>